<organism evidence="2">
    <name type="scientific">Actinoalloteichus fjordicus</name>
    <dbReference type="NCBI Taxonomy" id="1612552"/>
    <lineage>
        <taxon>Bacteria</taxon>
        <taxon>Bacillati</taxon>
        <taxon>Actinomycetota</taxon>
        <taxon>Actinomycetes</taxon>
        <taxon>Pseudonocardiales</taxon>
        <taxon>Pseudonocardiaceae</taxon>
        <taxon>Actinoalloteichus</taxon>
    </lineage>
</organism>
<dbReference type="Gene3D" id="1.10.10.1150">
    <property type="entry name" value="Coenzyme PQQ synthesis protein D (PqqD)"/>
    <property type="match status" value="1"/>
</dbReference>
<dbReference type="Proteomes" id="UP000185511">
    <property type="component" value="Chromosome"/>
</dbReference>
<reference evidence="2" key="2">
    <citation type="submission" date="2016-06" db="EMBL/GenBank/DDBJ databases">
        <title>Heterologous expression of lasso peptides from actinobacteria using a SARP-dependent system.</title>
        <authorList>
            <person name="Zotchev S.B."/>
            <person name="Li Y."/>
        </authorList>
    </citation>
    <scope>NUCLEOTIDE SEQUENCE</scope>
    <source>
        <strain evidence="2">ADI 127-17</strain>
    </source>
</reference>
<dbReference type="AlphaFoldDB" id="A0A1V0D993"/>
<protein>
    <submittedName>
        <fullName evidence="1">Coenzyme PQQ synthesis protein D (PqqD)</fullName>
    </submittedName>
    <submittedName>
        <fullName evidence="2">PqqD-like protein B1</fullName>
    </submittedName>
</protein>
<accession>A0A1V0D993</accession>
<evidence type="ECO:0000313" key="2">
    <source>
        <dbReference type="EMBL" id="ARA91554.1"/>
    </source>
</evidence>
<dbReference type="Pfam" id="PF05402">
    <property type="entry name" value="PqqD"/>
    <property type="match status" value="1"/>
</dbReference>
<proteinExistence type="predicted"/>
<dbReference type="EMBL" id="KX379999">
    <property type="protein sequence ID" value="ARA91554.1"/>
    <property type="molecule type" value="Genomic_DNA"/>
</dbReference>
<dbReference type="RefSeq" id="WP_075739674.1">
    <property type="nucleotide sequence ID" value="NZ_CP016076.1"/>
</dbReference>
<dbReference type="NCBIfam" id="NF033530">
    <property type="entry name" value="lasso_PqqD_Strm"/>
    <property type="match status" value="1"/>
</dbReference>
<gene>
    <name evidence="1" type="ORF">UA74_07690</name>
</gene>
<name>A0A1V0D993_9PSEU</name>
<reference evidence="1" key="3">
    <citation type="journal article" date="2017" name="Antonie Van Leeuwenhoek">
        <title>Actinoalloteichus fjordicus sp. nov. isolated from marine sponges: phenotypic, chemotaxonomic and genomic characterisation.</title>
        <authorList>
            <person name="Nouioui I."/>
            <person name="Ruckert C."/>
            <person name="Willemse J."/>
            <person name="van Wezel G.P."/>
            <person name="Klenk H.P."/>
            <person name="Busche T."/>
            <person name="Kalinowski J."/>
            <person name="Bredholt H."/>
            <person name="Zotchev S.B."/>
        </authorList>
    </citation>
    <scope>NUCLEOTIDE SEQUENCE</scope>
    <source>
        <strain evidence="1">ADI127-7</strain>
    </source>
</reference>
<evidence type="ECO:0000313" key="1">
    <source>
        <dbReference type="EMBL" id="APU13607.1"/>
    </source>
</evidence>
<sequence length="85" mass="8858">MTFTLTPDVSMTDVGNGMVLLDERGGRYFQLNETGAVVLRRILAGVAVDEVVAELCAQHPGAAGRVAADVSGIIDSLCAAKVVVR</sequence>
<dbReference type="EMBL" id="CP016076">
    <property type="protein sequence ID" value="APU13607.1"/>
    <property type="molecule type" value="Genomic_DNA"/>
</dbReference>
<dbReference type="InterPro" id="IPR041881">
    <property type="entry name" value="PqqD_sf"/>
</dbReference>
<reference evidence="3" key="1">
    <citation type="submission" date="2016-06" db="EMBL/GenBank/DDBJ databases">
        <title>Complete genome sequence of Actinoalloteichus fjordicus DSM 46855 (=ADI127-17), type strain of the new species Actinoalloteichus fjordicus.</title>
        <authorList>
            <person name="Ruckert C."/>
            <person name="Nouioui I."/>
            <person name="Willmese J."/>
            <person name="van Wezel G."/>
            <person name="Klenk H.-P."/>
            <person name="Kalinowski J."/>
            <person name="Zotchev S.B."/>
        </authorList>
    </citation>
    <scope>NUCLEOTIDE SEQUENCE [LARGE SCALE GENOMIC DNA]</scope>
    <source>
        <strain evidence="3">ADI127-7</strain>
    </source>
</reference>
<keyword evidence="3" id="KW-1185">Reference proteome</keyword>
<evidence type="ECO:0000313" key="3">
    <source>
        <dbReference type="Proteomes" id="UP000185511"/>
    </source>
</evidence>
<dbReference type="KEGG" id="acad:UA74_07690"/>
<dbReference type="InterPro" id="IPR008792">
    <property type="entry name" value="PQQD"/>
</dbReference>